<dbReference type="InterPro" id="IPR050368">
    <property type="entry name" value="ClC-type_chloride_channel"/>
</dbReference>
<dbReference type="PANTHER" id="PTHR43427">
    <property type="entry name" value="CHLORIDE CHANNEL PROTEIN CLC-E"/>
    <property type="match status" value="1"/>
</dbReference>
<evidence type="ECO:0000313" key="6">
    <source>
        <dbReference type="EMBL" id="WCG22171.1"/>
    </source>
</evidence>
<protein>
    <submittedName>
        <fullName evidence="6">Chloride channel protein</fullName>
    </submittedName>
</protein>
<dbReference type="RefSeq" id="WP_126761140.1">
    <property type="nucleotide sequence ID" value="NZ_CP116507.1"/>
</dbReference>
<feature type="transmembrane region" description="Helical" evidence="5">
    <location>
        <begin position="86"/>
        <end position="105"/>
    </location>
</feature>
<evidence type="ECO:0000313" key="7">
    <source>
        <dbReference type="Proteomes" id="UP001179600"/>
    </source>
</evidence>
<reference evidence="6" key="1">
    <citation type="submission" date="2023-01" db="EMBL/GenBank/DDBJ databases">
        <title>Oxazolidinone resistance genes in florfenicol resistant enterococci from beef cattle and veal calves at slaughter.</title>
        <authorList>
            <person name="Biggel M."/>
        </authorList>
    </citation>
    <scope>NUCLEOTIDE SEQUENCE</scope>
    <source>
        <strain evidence="6">K204-1</strain>
    </source>
</reference>
<feature type="transmembrane region" description="Helical" evidence="5">
    <location>
        <begin position="46"/>
        <end position="65"/>
    </location>
</feature>
<keyword evidence="4 5" id="KW-0472">Membrane</keyword>
<evidence type="ECO:0000256" key="3">
    <source>
        <dbReference type="ARBA" id="ARBA00022989"/>
    </source>
</evidence>
<dbReference type="GO" id="GO:0015108">
    <property type="term" value="F:chloride transmembrane transporter activity"/>
    <property type="evidence" value="ECO:0007669"/>
    <property type="project" value="InterPro"/>
</dbReference>
<organism evidence="6 7">
    <name type="scientific">Vagococcus lutrae</name>
    <dbReference type="NCBI Taxonomy" id="81947"/>
    <lineage>
        <taxon>Bacteria</taxon>
        <taxon>Bacillati</taxon>
        <taxon>Bacillota</taxon>
        <taxon>Bacilli</taxon>
        <taxon>Lactobacillales</taxon>
        <taxon>Enterococcaceae</taxon>
        <taxon>Vagococcus</taxon>
    </lineage>
</organism>
<dbReference type="EMBL" id="CP116507">
    <property type="protein sequence ID" value="WCG22171.1"/>
    <property type="molecule type" value="Genomic_DNA"/>
</dbReference>
<dbReference type="AlphaFoldDB" id="A0AAE9XEC8"/>
<keyword evidence="3 5" id="KW-1133">Transmembrane helix</keyword>
<keyword evidence="2 5" id="KW-0812">Transmembrane</keyword>
<proteinExistence type="predicted"/>
<evidence type="ECO:0000256" key="1">
    <source>
        <dbReference type="ARBA" id="ARBA00004141"/>
    </source>
</evidence>
<dbReference type="InterPro" id="IPR001807">
    <property type="entry name" value="ClC"/>
</dbReference>
<comment type="subcellular location">
    <subcellularLocation>
        <location evidence="1">Membrane</location>
        <topology evidence="1">Multi-pass membrane protein</topology>
    </subcellularLocation>
</comment>
<feature type="transmembrane region" description="Helical" evidence="5">
    <location>
        <begin position="12"/>
        <end position="34"/>
    </location>
</feature>
<feature type="transmembrane region" description="Helical" evidence="5">
    <location>
        <begin position="367"/>
        <end position="386"/>
    </location>
</feature>
<dbReference type="Gene3D" id="1.10.3080.10">
    <property type="entry name" value="Clc chloride channel"/>
    <property type="match status" value="1"/>
</dbReference>
<name>A0AAE9XEC8_9ENTE</name>
<dbReference type="PANTHER" id="PTHR43427:SF12">
    <property type="entry name" value="CHLORIDE TRANSPORTER"/>
    <property type="match status" value="1"/>
</dbReference>
<feature type="transmembrane region" description="Helical" evidence="5">
    <location>
        <begin position="141"/>
        <end position="165"/>
    </location>
</feature>
<dbReference type="InterPro" id="IPR014743">
    <property type="entry name" value="Cl-channel_core"/>
</dbReference>
<sequence>MQRQHVSLYIKLFFSVTLISIIMGGLASFFLNSLTLVNDIRLRHSWLLYLLPIGGMITRYCYLKYDKMAAEGVNLVLKRARGHQNRIPIGMLPLALFGTLLTHLLGGSAGREGTSVQMGGAVAEAITKRFGLEKDKRYQRLLMMTGIAAGFSATFGTPLAGTFFAYEAPRYRHLPKIQPLLIIYASFLSNMIGELVGATHRLYPAVNLARISLKNLLSLVILGILAGIVAFLFTFSLTMLKKVYHDLISKPILISAIGAVIFIFIITLFKLEDYQGLSLQLFDRAFSEQSSDWDFLKKLMTTVLTLAAGFQGGEVTPLFEIGASLGNVLVHQGLTLSITTAAACGFIAVFASAANIPITGFIMGIELFGWGILPYLFIVIPISYLISTSRTIYTSQLKPL</sequence>
<feature type="transmembrane region" description="Helical" evidence="5">
    <location>
        <begin position="334"/>
        <end position="355"/>
    </location>
</feature>
<evidence type="ECO:0000256" key="4">
    <source>
        <dbReference type="ARBA" id="ARBA00023136"/>
    </source>
</evidence>
<dbReference type="Pfam" id="PF00654">
    <property type="entry name" value="Voltage_CLC"/>
    <property type="match status" value="1"/>
</dbReference>
<evidence type="ECO:0000256" key="5">
    <source>
        <dbReference type="SAM" id="Phobius"/>
    </source>
</evidence>
<dbReference type="Proteomes" id="UP001179600">
    <property type="component" value="Chromosome"/>
</dbReference>
<feature type="transmembrane region" description="Helical" evidence="5">
    <location>
        <begin position="177"/>
        <end position="196"/>
    </location>
</feature>
<gene>
    <name evidence="6" type="ORF">PML95_07145</name>
</gene>
<dbReference type="SUPFAM" id="SSF81340">
    <property type="entry name" value="Clc chloride channel"/>
    <property type="match status" value="1"/>
</dbReference>
<feature type="transmembrane region" description="Helical" evidence="5">
    <location>
        <begin position="216"/>
        <end position="240"/>
    </location>
</feature>
<evidence type="ECO:0000256" key="2">
    <source>
        <dbReference type="ARBA" id="ARBA00022692"/>
    </source>
</evidence>
<accession>A0AAE9XEC8</accession>
<dbReference type="GO" id="GO:0016020">
    <property type="term" value="C:membrane"/>
    <property type="evidence" value="ECO:0007669"/>
    <property type="project" value="UniProtKB-SubCell"/>
</dbReference>
<feature type="transmembrane region" description="Helical" evidence="5">
    <location>
        <begin position="252"/>
        <end position="271"/>
    </location>
</feature>